<dbReference type="RefSeq" id="WP_179483404.1">
    <property type="nucleotide sequence ID" value="NZ_JACCFW010000001.1"/>
</dbReference>
<dbReference type="InterPro" id="IPR001173">
    <property type="entry name" value="Glyco_trans_2-like"/>
</dbReference>
<dbReference type="EMBL" id="JACCFW010000001">
    <property type="protein sequence ID" value="NYJ76340.1"/>
    <property type="molecule type" value="Genomic_DNA"/>
</dbReference>
<dbReference type="GO" id="GO:0044010">
    <property type="term" value="P:single-species biofilm formation"/>
    <property type="evidence" value="ECO:0007669"/>
    <property type="project" value="TreeGrafter"/>
</dbReference>
<dbReference type="AlphaFoldDB" id="A0A853DP24"/>
<gene>
    <name evidence="2" type="ORF">HNR15_003303</name>
</gene>
<dbReference type="Proteomes" id="UP000571817">
    <property type="component" value="Unassembled WGS sequence"/>
</dbReference>
<comment type="caution">
    <text evidence="2">The sequence shown here is derived from an EMBL/GenBank/DDBJ whole genome shotgun (WGS) entry which is preliminary data.</text>
</comment>
<dbReference type="GO" id="GO:0016740">
    <property type="term" value="F:transferase activity"/>
    <property type="evidence" value="ECO:0007669"/>
    <property type="project" value="UniProtKB-KW"/>
</dbReference>
<evidence type="ECO:0000259" key="1">
    <source>
        <dbReference type="Pfam" id="PF00535"/>
    </source>
</evidence>
<accession>A0A853DP24</accession>
<keyword evidence="3" id="KW-1185">Reference proteome</keyword>
<keyword evidence="2" id="KW-0808">Transferase</keyword>
<sequence>MATTPERTLPLVSIIVPCFNAGDTLPETLESARAVDYPSVEIIVCDDGSTDPLTLQVLSELGDDVRVVRQENAGLPAARNAAIAAARGAYVFPLDADDKIHPDYARAAVEVFEADPQVGIVHARVLRFGDAEGEVGYDDFSIGKLLNHNMIHQLSWFRRADWETLGGYDEKLRDGREDHEFWIRIVSTGRTVVKLDELYSIYRIRATSMNHTMTHDKLARIYAEIFRNNSEFYLEHLEEYFTERYVERARLAHWSLRYGKVEALIEGHPRAYGAVRRVAATARRLRRH</sequence>
<dbReference type="PANTHER" id="PTHR43685">
    <property type="entry name" value="GLYCOSYLTRANSFERASE"/>
    <property type="match status" value="1"/>
</dbReference>
<organism evidence="2 3">
    <name type="scientific">Allobranchiibius huperziae</name>
    <dbReference type="NCBI Taxonomy" id="1874116"/>
    <lineage>
        <taxon>Bacteria</taxon>
        <taxon>Bacillati</taxon>
        <taxon>Actinomycetota</taxon>
        <taxon>Actinomycetes</taxon>
        <taxon>Micrococcales</taxon>
        <taxon>Dermacoccaceae</taxon>
        <taxon>Allobranchiibius</taxon>
    </lineage>
</organism>
<dbReference type="InterPro" id="IPR029044">
    <property type="entry name" value="Nucleotide-diphossugar_trans"/>
</dbReference>
<proteinExistence type="predicted"/>
<dbReference type="PANTHER" id="PTHR43685:SF2">
    <property type="entry name" value="GLYCOSYLTRANSFERASE 2-LIKE DOMAIN-CONTAINING PROTEIN"/>
    <property type="match status" value="1"/>
</dbReference>
<protein>
    <submittedName>
        <fullName evidence="2">Glycosyltransferase involved in cell wall biosynthesis</fullName>
    </submittedName>
</protein>
<dbReference type="Gene3D" id="3.90.550.10">
    <property type="entry name" value="Spore Coat Polysaccharide Biosynthesis Protein SpsA, Chain A"/>
    <property type="match status" value="1"/>
</dbReference>
<name>A0A853DP24_9MICO</name>
<evidence type="ECO:0000313" key="3">
    <source>
        <dbReference type="Proteomes" id="UP000571817"/>
    </source>
</evidence>
<dbReference type="Pfam" id="PF00535">
    <property type="entry name" value="Glycos_transf_2"/>
    <property type="match status" value="1"/>
</dbReference>
<reference evidence="2 3" key="1">
    <citation type="submission" date="2020-07" db="EMBL/GenBank/DDBJ databases">
        <title>Sequencing the genomes of 1000 actinobacteria strains.</title>
        <authorList>
            <person name="Klenk H.-P."/>
        </authorList>
    </citation>
    <scope>NUCLEOTIDE SEQUENCE [LARGE SCALE GENOMIC DNA]</scope>
    <source>
        <strain evidence="2 3">DSM 29531</strain>
    </source>
</reference>
<dbReference type="SUPFAM" id="SSF53448">
    <property type="entry name" value="Nucleotide-diphospho-sugar transferases"/>
    <property type="match status" value="1"/>
</dbReference>
<dbReference type="InterPro" id="IPR050834">
    <property type="entry name" value="Glycosyltransf_2"/>
</dbReference>
<evidence type="ECO:0000313" key="2">
    <source>
        <dbReference type="EMBL" id="NYJ76340.1"/>
    </source>
</evidence>
<feature type="domain" description="Glycosyltransferase 2-like" evidence="1">
    <location>
        <begin position="13"/>
        <end position="134"/>
    </location>
</feature>